<feature type="region of interest" description="Disordered" evidence="2">
    <location>
        <begin position="100"/>
        <end position="127"/>
    </location>
</feature>
<keyword evidence="1" id="KW-0143">Chaperone</keyword>
<evidence type="ECO:0000313" key="5">
    <source>
        <dbReference type="Proteomes" id="UP000095281"/>
    </source>
</evidence>
<sequence>MNNYLFLLVLLILFEIVLNTQPKKEPTYYEILDVKNDAPRQEIVKSYRTLALKYHPDKNKDPKASEIMKGINEAYENLFDDERRKDYDQILANKPLKTYSRKRKYSKGASSSQANKRARANKQQQYHSKPILFNANSSNFKFTVYHNRTTVHFQGNLYTDNCKKITINGGSNNLEIHGNNLNLSDNSFSFSIETKSVKINIYGVSNKLNRKDIGRFKFDYEQPVSNPTITDVIINGHSNKFEIYNKYDARRVGSNLIEIHGDRNNCEFYGGNIKLNNEKFKMGDDIITKQYFNFGQTNQNFNFSKEKSQYFNFGGFQQEYYNFPGETSQNPNNSGNQSQTWNFGEPSKPNVPKVPKTFNLFPETPSNFGEKKDEIPVKEFDLNEDNL</sequence>
<dbReference type="SMART" id="SM00271">
    <property type="entry name" value="DnaJ"/>
    <property type="match status" value="1"/>
</dbReference>
<dbReference type="PANTHER" id="PTHR43096:SF52">
    <property type="entry name" value="DNAJ HOMOLOG 1, MITOCHONDRIAL-RELATED"/>
    <property type="match status" value="1"/>
</dbReference>
<dbReference type="AlphaFoldDB" id="A0A1I8BBN8"/>
<dbReference type="InterPro" id="IPR036869">
    <property type="entry name" value="J_dom_sf"/>
</dbReference>
<organism evidence="5 6">
    <name type="scientific">Meloidogyne hapla</name>
    <name type="common">Root-knot nematode worm</name>
    <dbReference type="NCBI Taxonomy" id="6305"/>
    <lineage>
        <taxon>Eukaryota</taxon>
        <taxon>Metazoa</taxon>
        <taxon>Ecdysozoa</taxon>
        <taxon>Nematoda</taxon>
        <taxon>Chromadorea</taxon>
        <taxon>Rhabditida</taxon>
        <taxon>Tylenchina</taxon>
        <taxon>Tylenchomorpha</taxon>
        <taxon>Tylenchoidea</taxon>
        <taxon>Meloidogynidae</taxon>
        <taxon>Meloidogyninae</taxon>
        <taxon>Meloidogyne</taxon>
    </lineage>
</organism>
<dbReference type="GO" id="GO:0051082">
    <property type="term" value="F:unfolded protein binding"/>
    <property type="evidence" value="ECO:0007669"/>
    <property type="project" value="TreeGrafter"/>
</dbReference>
<dbReference type="SUPFAM" id="SSF46565">
    <property type="entry name" value="Chaperone J-domain"/>
    <property type="match status" value="1"/>
</dbReference>
<dbReference type="InterPro" id="IPR001623">
    <property type="entry name" value="DnaJ_domain"/>
</dbReference>
<evidence type="ECO:0000256" key="1">
    <source>
        <dbReference type="ARBA" id="ARBA00023186"/>
    </source>
</evidence>
<feature type="domain" description="J" evidence="4">
    <location>
        <begin position="27"/>
        <end position="91"/>
    </location>
</feature>
<dbReference type="WBParaSite" id="MhA1_Contig185.frz3.gene28">
    <property type="protein sequence ID" value="MhA1_Contig185.frz3.gene28"/>
    <property type="gene ID" value="MhA1_Contig185.frz3.gene28"/>
</dbReference>
<keyword evidence="5" id="KW-1185">Reference proteome</keyword>
<evidence type="ECO:0000256" key="3">
    <source>
        <dbReference type="SAM" id="SignalP"/>
    </source>
</evidence>
<feature type="compositionally biased region" description="Polar residues" evidence="2">
    <location>
        <begin position="108"/>
        <end position="127"/>
    </location>
</feature>
<dbReference type="GO" id="GO:0005737">
    <property type="term" value="C:cytoplasm"/>
    <property type="evidence" value="ECO:0007669"/>
    <property type="project" value="TreeGrafter"/>
</dbReference>
<feature type="compositionally biased region" description="Low complexity" evidence="2">
    <location>
        <begin position="328"/>
        <end position="339"/>
    </location>
</feature>
<keyword evidence="3" id="KW-0732">Signal</keyword>
<evidence type="ECO:0000256" key="2">
    <source>
        <dbReference type="SAM" id="MobiDB-lite"/>
    </source>
</evidence>
<dbReference type="GO" id="GO:0042026">
    <property type="term" value="P:protein refolding"/>
    <property type="evidence" value="ECO:0007669"/>
    <property type="project" value="TreeGrafter"/>
</dbReference>
<name>A0A1I8BBN8_MELHA</name>
<dbReference type="Proteomes" id="UP000095281">
    <property type="component" value="Unplaced"/>
</dbReference>
<feature type="region of interest" description="Disordered" evidence="2">
    <location>
        <begin position="324"/>
        <end position="387"/>
    </location>
</feature>
<feature type="compositionally biased region" description="Basic and acidic residues" evidence="2">
    <location>
        <begin position="369"/>
        <end position="381"/>
    </location>
</feature>
<feature type="chain" id="PRO_5009315641" evidence="3">
    <location>
        <begin position="20"/>
        <end position="387"/>
    </location>
</feature>
<reference evidence="6" key="1">
    <citation type="submission" date="2016-11" db="UniProtKB">
        <authorList>
            <consortium name="WormBaseParasite"/>
        </authorList>
    </citation>
    <scope>IDENTIFICATION</scope>
</reference>
<evidence type="ECO:0000313" key="6">
    <source>
        <dbReference type="WBParaSite" id="MhA1_Contig185.frz3.gene28"/>
    </source>
</evidence>
<protein>
    <submittedName>
        <fullName evidence="6">J domain-containing protein</fullName>
    </submittedName>
</protein>
<accession>A0A1I8BBN8</accession>
<dbReference type="PRINTS" id="PR00625">
    <property type="entry name" value="JDOMAIN"/>
</dbReference>
<dbReference type="Pfam" id="PF00226">
    <property type="entry name" value="DnaJ"/>
    <property type="match status" value="1"/>
</dbReference>
<evidence type="ECO:0000259" key="4">
    <source>
        <dbReference type="PROSITE" id="PS50076"/>
    </source>
</evidence>
<dbReference type="CDD" id="cd06257">
    <property type="entry name" value="DnaJ"/>
    <property type="match status" value="1"/>
</dbReference>
<feature type="signal peptide" evidence="3">
    <location>
        <begin position="1"/>
        <end position="19"/>
    </location>
</feature>
<proteinExistence type="predicted"/>
<dbReference type="PANTHER" id="PTHR43096">
    <property type="entry name" value="DNAJ HOMOLOG 1, MITOCHONDRIAL-RELATED"/>
    <property type="match status" value="1"/>
</dbReference>
<dbReference type="PROSITE" id="PS50076">
    <property type="entry name" value="DNAJ_2"/>
    <property type="match status" value="1"/>
</dbReference>
<dbReference type="Gene3D" id="1.10.287.110">
    <property type="entry name" value="DnaJ domain"/>
    <property type="match status" value="1"/>
</dbReference>